<comment type="caution">
    <text evidence="1">The sequence shown here is derived from an EMBL/GenBank/DDBJ whole genome shotgun (WGS) entry which is preliminary data.</text>
</comment>
<organism evidence="1 2">
    <name type="scientific">Armillaria tabescens</name>
    <name type="common">Ringless honey mushroom</name>
    <name type="synonym">Agaricus tabescens</name>
    <dbReference type="NCBI Taxonomy" id="1929756"/>
    <lineage>
        <taxon>Eukaryota</taxon>
        <taxon>Fungi</taxon>
        <taxon>Dikarya</taxon>
        <taxon>Basidiomycota</taxon>
        <taxon>Agaricomycotina</taxon>
        <taxon>Agaricomycetes</taxon>
        <taxon>Agaricomycetidae</taxon>
        <taxon>Agaricales</taxon>
        <taxon>Marasmiineae</taxon>
        <taxon>Physalacriaceae</taxon>
        <taxon>Desarmillaria</taxon>
    </lineage>
</organism>
<keyword evidence="2" id="KW-1185">Reference proteome</keyword>
<protein>
    <submittedName>
        <fullName evidence="1">Uncharacterized protein</fullName>
    </submittedName>
</protein>
<dbReference type="EMBL" id="JAUEPS010000001">
    <property type="protein sequence ID" value="KAK0470208.1"/>
    <property type="molecule type" value="Genomic_DNA"/>
</dbReference>
<dbReference type="AlphaFoldDB" id="A0AA39NQZ5"/>
<dbReference type="GeneID" id="85367749"/>
<proteinExistence type="predicted"/>
<dbReference type="Proteomes" id="UP001175211">
    <property type="component" value="Unassembled WGS sequence"/>
</dbReference>
<name>A0AA39NQZ5_ARMTA</name>
<sequence length="98" mass="11627">MHFSTTLLRYPRTQRMTIPRTSEGFSLCDVTQYLQRLCRLPLRYVNPVSLDYDVVIAMYSNYTKEDEGLRDEDHAEVVRQMSEELGCPKGPMWYRDSR</sequence>
<reference evidence="1" key="1">
    <citation type="submission" date="2023-06" db="EMBL/GenBank/DDBJ databases">
        <authorList>
            <consortium name="Lawrence Berkeley National Laboratory"/>
            <person name="Ahrendt S."/>
            <person name="Sahu N."/>
            <person name="Indic B."/>
            <person name="Wong-Bajracharya J."/>
            <person name="Merenyi Z."/>
            <person name="Ke H.-M."/>
            <person name="Monk M."/>
            <person name="Kocsube S."/>
            <person name="Drula E."/>
            <person name="Lipzen A."/>
            <person name="Balint B."/>
            <person name="Henrissat B."/>
            <person name="Andreopoulos B."/>
            <person name="Martin F.M."/>
            <person name="Harder C.B."/>
            <person name="Rigling D."/>
            <person name="Ford K.L."/>
            <person name="Foster G.D."/>
            <person name="Pangilinan J."/>
            <person name="Papanicolaou A."/>
            <person name="Barry K."/>
            <person name="LaButti K."/>
            <person name="Viragh M."/>
            <person name="Koriabine M."/>
            <person name="Yan M."/>
            <person name="Riley R."/>
            <person name="Champramary S."/>
            <person name="Plett K.L."/>
            <person name="Tsai I.J."/>
            <person name="Slot J."/>
            <person name="Sipos G."/>
            <person name="Plett J."/>
            <person name="Nagy L.G."/>
            <person name="Grigoriev I.V."/>
        </authorList>
    </citation>
    <scope>NUCLEOTIDE SEQUENCE</scope>
    <source>
        <strain evidence="1">CCBAS 213</strain>
    </source>
</reference>
<dbReference type="RefSeq" id="XP_060340001.1">
    <property type="nucleotide sequence ID" value="XM_060484201.1"/>
</dbReference>
<evidence type="ECO:0000313" key="2">
    <source>
        <dbReference type="Proteomes" id="UP001175211"/>
    </source>
</evidence>
<accession>A0AA39NQZ5</accession>
<gene>
    <name evidence="1" type="ORF">EV420DRAFT_97038</name>
</gene>
<evidence type="ECO:0000313" key="1">
    <source>
        <dbReference type="EMBL" id="KAK0470208.1"/>
    </source>
</evidence>